<dbReference type="EMBL" id="LOMT01000138">
    <property type="protein sequence ID" value="KXX87193.1"/>
    <property type="molecule type" value="Genomic_DNA"/>
</dbReference>
<name>A0A150AWV0_BACCE</name>
<evidence type="ECO:0000313" key="2">
    <source>
        <dbReference type="Proteomes" id="UP000075591"/>
    </source>
</evidence>
<protein>
    <submittedName>
        <fullName evidence="1">Uncharacterized protein</fullName>
    </submittedName>
</protein>
<comment type="caution">
    <text evidence="1">The sequence shown here is derived from an EMBL/GenBank/DDBJ whole genome shotgun (WGS) entry which is preliminary data.</text>
</comment>
<reference evidence="1 2" key="1">
    <citation type="submission" date="2015-12" db="EMBL/GenBank/DDBJ databases">
        <title>Bacillus cereus Group isolate.</title>
        <authorList>
            <person name="Kovac J."/>
        </authorList>
    </citation>
    <scope>NUCLEOTIDE SEQUENCE [LARGE SCALE GENOMIC DNA]</scope>
    <source>
        <strain evidence="1 2">FSL W8-0275</strain>
    </source>
</reference>
<gene>
    <name evidence="1" type="ORF">AT274_04445</name>
</gene>
<dbReference type="RefSeq" id="WP_000731479.1">
    <property type="nucleotide sequence ID" value="NZ_JYPL01000219.1"/>
</dbReference>
<dbReference type="Proteomes" id="UP000075591">
    <property type="component" value="Unassembled WGS sequence"/>
</dbReference>
<accession>A0A150AWV0</accession>
<proteinExistence type="predicted"/>
<dbReference type="PATRIC" id="fig|1396.432.peg.2491"/>
<organism evidence="1 2">
    <name type="scientific">Bacillus cereus</name>
    <dbReference type="NCBI Taxonomy" id="1396"/>
    <lineage>
        <taxon>Bacteria</taxon>
        <taxon>Bacillati</taxon>
        <taxon>Bacillota</taxon>
        <taxon>Bacilli</taxon>
        <taxon>Bacillales</taxon>
        <taxon>Bacillaceae</taxon>
        <taxon>Bacillus</taxon>
        <taxon>Bacillus cereus group</taxon>
    </lineage>
</organism>
<sequence length="80" mass="9416">MKKKYMNRKEFIQHISILTLGYYAYKNEPISFPQVAEYLNTTTDNLRLKKQDTDLMSQLSKCGIVVERINNTNHFVITNT</sequence>
<evidence type="ECO:0000313" key="1">
    <source>
        <dbReference type="EMBL" id="KXX87193.1"/>
    </source>
</evidence>
<dbReference type="AlphaFoldDB" id="A0A150AWV0"/>